<organism evidence="3 4">
    <name type="scientific">Ralstonia solanacearum</name>
    <name type="common">Pseudomonas solanacearum</name>
    <dbReference type="NCBI Taxonomy" id="305"/>
    <lineage>
        <taxon>Bacteria</taxon>
        <taxon>Pseudomonadati</taxon>
        <taxon>Pseudomonadota</taxon>
        <taxon>Betaproteobacteria</taxon>
        <taxon>Burkholderiales</taxon>
        <taxon>Burkholderiaceae</taxon>
        <taxon>Ralstonia</taxon>
        <taxon>Ralstonia solanacearum species complex</taxon>
    </lineage>
</organism>
<feature type="domain" description="TfoX N-terminal" evidence="2">
    <location>
        <begin position="21"/>
        <end position="111"/>
    </location>
</feature>
<dbReference type="Proteomes" id="UP001143674">
    <property type="component" value="Unassembled WGS sequence"/>
</dbReference>
<name>A0AAE3NK30_RALSL</name>
<dbReference type="EMBL" id="JAIVEX010000008">
    <property type="protein sequence ID" value="MDB0523186.1"/>
    <property type="molecule type" value="Genomic_DNA"/>
</dbReference>
<reference evidence="3" key="1">
    <citation type="submission" date="2021-09" db="EMBL/GenBank/DDBJ databases">
        <title>Genomic analysis of Ralstonia spp.</title>
        <authorList>
            <person name="Aburjaile F."/>
            <person name="Ariute J.C."/>
            <person name="Pais A.K.L."/>
            <person name="Albuquerque G.M.R."/>
            <person name="Silva A.M.F."/>
            <person name="Brenig B."/>
            <person name="Azevedo V."/>
            <person name="Matiuzzi M."/>
            <person name="Ramos R."/>
            <person name="Goes-Neto A."/>
            <person name="Soares S."/>
            <person name="Iseppon A.M.B."/>
            <person name="Souza E."/>
            <person name="Gama M."/>
        </authorList>
    </citation>
    <scope>NUCLEOTIDE SEQUENCE</scope>
    <source>
        <strain evidence="3">B4</strain>
    </source>
</reference>
<accession>A0AAE3NK30</accession>
<dbReference type="InterPro" id="IPR007076">
    <property type="entry name" value="TfoX_N"/>
</dbReference>
<dbReference type="Pfam" id="PF04993">
    <property type="entry name" value="TfoX_N"/>
    <property type="match status" value="1"/>
</dbReference>
<gene>
    <name evidence="3" type="ORF">LBW55_16410</name>
</gene>
<evidence type="ECO:0000259" key="2">
    <source>
        <dbReference type="Pfam" id="PF04993"/>
    </source>
</evidence>
<feature type="compositionally biased region" description="Basic residues" evidence="1">
    <location>
        <begin position="142"/>
        <end position="153"/>
    </location>
</feature>
<dbReference type="PANTHER" id="PTHR36121:SF1">
    <property type="entry name" value="PROTEIN SXY"/>
    <property type="match status" value="1"/>
</dbReference>
<protein>
    <submittedName>
        <fullName evidence="3">TfoX/Sxy family protein</fullName>
    </submittedName>
</protein>
<evidence type="ECO:0000313" key="4">
    <source>
        <dbReference type="Proteomes" id="UP001143674"/>
    </source>
</evidence>
<dbReference type="Gene3D" id="3.30.1460.30">
    <property type="entry name" value="YgaC/TfoX-N like chaperone"/>
    <property type="match status" value="1"/>
</dbReference>
<dbReference type="PANTHER" id="PTHR36121">
    <property type="entry name" value="PROTEIN SXY"/>
    <property type="match status" value="1"/>
</dbReference>
<proteinExistence type="predicted"/>
<feature type="region of interest" description="Disordered" evidence="1">
    <location>
        <begin position="115"/>
        <end position="153"/>
    </location>
</feature>
<dbReference type="InterPro" id="IPR047525">
    <property type="entry name" value="TfoX-like"/>
</dbReference>
<sequence length="153" mass="16529">MATAPDPLIAWLLDELQPLAAQIGEIRARRMFGGAGLYHDDIVFALVIQSTCYLRVDDVTRARFAAEGGYPFQYEREGRAITMTGYLSTPADALDGGQPLRDWVRLAIEAARRAANAKAATPKRAPAKTAAAKKTATGKGKAPARKTSARTKR</sequence>
<dbReference type="AlphaFoldDB" id="A0AAE3NK30"/>
<dbReference type="SUPFAM" id="SSF159894">
    <property type="entry name" value="YgaC/TfoX-N like"/>
    <property type="match status" value="1"/>
</dbReference>
<comment type="caution">
    <text evidence="3">The sequence shown here is derived from an EMBL/GenBank/DDBJ whole genome shotgun (WGS) entry which is preliminary data.</text>
</comment>
<feature type="compositionally biased region" description="Low complexity" evidence="1">
    <location>
        <begin position="115"/>
        <end position="141"/>
    </location>
</feature>
<evidence type="ECO:0000256" key="1">
    <source>
        <dbReference type="SAM" id="MobiDB-lite"/>
    </source>
</evidence>
<evidence type="ECO:0000313" key="3">
    <source>
        <dbReference type="EMBL" id="MDB0523186.1"/>
    </source>
</evidence>
<dbReference type="RefSeq" id="WP_055335819.1">
    <property type="nucleotide sequence ID" value="NZ_CDQJ01000001.1"/>
</dbReference>